<keyword evidence="4 6" id="KW-0689">Ribosomal protein</keyword>
<comment type="subunit">
    <text evidence="6">Part of the 50S ribosomal subunit.</text>
</comment>
<keyword evidence="3 6" id="KW-0694">RNA-binding</keyword>
<sequence length="93" mass="11040">MDKVSNQVITEKSVQLLQQNQYTFQVYSKLTKTEMKNWIEGFFDVKLEGINSISLRNKSGKRINKSKYNSTGHKKMIVRLKQNYYIPFFLNQL</sequence>
<evidence type="ECO:0000256" key="4">
    <source>
        <dbReference type="ARBA" id="ARBA00022980"/>
    </source>
</evidence>
<keyword evidence="5 6" id="KW-0687">Ribonucleoprotein</keyword>
<dbReference type="GeneID" id="38747046"/>
<dbReference type="InterPro" id="IPR013025">
    <property type="entry name" value="Ribosomal_uL23-like"/>
</dbReference>
<dbReference type="GO" id="GO:0003735">
    <property type="term" value="F:structural constituent of ribosome"/>
    <property type="evidence" value="ECO:0007669"/>
    <property type="project" value="InterPro"/>
</dbReference>
<comment type="similarity">
    <text evidence="1 6 7">Belongs to the universal ribosomal protein uL23 family.</text>
</comment>
<dbReference type="GO" id="GO:0019843">
    <property type="term" value="F:rRNA binding"/>
    <property type="evidence" value="ECO:0007669"/>
    <property type="project" value="UniProtKB-UniRule"/>
</dbReference>
<dbReference type="GO" id="GO:0005840">
    <property type="term" value="C:ribosome"/>
    <property type="evidence" value="ECO:0007669"/>
    <property type="project" value="UniProtKB-KW"/>
</dbReference>
<evidence type="ECO:0000313" key="8">
    <source>
        <dbReference type="EMBL" id="AYW16202.1"/>
    </source>
</evidence>
<organism evidence="8">
    <name type="scientific">Haplopteris elongata</name>
    <dbReference type="NCBI Taxonomy" id="451070"/>
    <lineage>
        <taxon>Eukaryota</taxon>
        <taxon>Viridiplantae</taxon>
        <taxon>Streptophyta</taxon>
        <taxon>Embryophyta</taxon>
        <taxon>Tracheophyta</taxon>
        <taxon>Polypodiopsida</taxon>
        <taxon>Polypodiidae</taxon>
        <taxon>Polypodiales</taxon>
        <taxon>Pteridineae</taxon>
        <taxon>Pteridaceae</taxon>
        <taxon>Vittarioideae</taxon>
        <taxon>Haplopteris</taxon>
    </lineage>
</organism>
<dbReference type="EMBL" id="MH173086">
    <property type="protein sequence ID" value="AYW16202.1"/>
    <property type="molecule type" value="Genomic_DNA"/>
</dbReference>
<keyword evidence="8" id="KW-0150">Chloroplast</keyword>
<dbReference type="HAMAP" id="MF_01369_B">
    <property type="entry name" value="Ribosomal_uL23_B"/>
    <property type="match status" value="1"/>
</dbReference>
<dbReference type="PANTHER" id="PTHR11620">
    <property type="entry name" value="60S RIBOSOMAL PROTEIN L23A"/>
    <property type="match status" value="1"/>
</dbReference>
<reference evidence="8" key="1">
    <citation type="journal article" date="2018" name="Genome Biol. Evol.">
        <title>Mobile Elements Shape Plastome Evolution in Ferns.</title>
        <authorList>
            <person name="Robison T.A."/>
            <person name="Grusz A.L."/>
            <person name="Wolf P.G."/>
            <person name="Mower J.P."/>
            <person name="Fauskee B.D."/>
            <person name="Sosa K."/>
            <person name="Schuettpelz E.L."/>
        </authorList>
    </citation>
    <scope>NUCLEOTIDE SEQUENCE</scope>
</reference>
<dbReference type="RefSeq" id="YP_009549140.1">
    <property type="nucleotide sequence ID" value="NC_040215.1"/>
</dbReference>
<dbReference type="InterPro" id="IPR001014">
    <property type="entry name" value="Ribosomal_uL23_CS"/>
</dbReference>
<comment type="function">
    <text evidence="6">Binds to 23S rRNA.</text>
</comment>
<geneLocation type="chloroplast" evidence="8"/>
<evidence type="ECO:0000256" key="2">
    <source>
        <dbReference type="ARBA" id="ARBA00022730"/>
    </source>
</evidence>
<dbReference type="AlphaFoldDB" id="A0A3G5CTL6"/>
<proteinExistence type="inferred from homology"/>
<evidence type="ECO:0000256" key="3">
    <source>
        <dbReference type="ARBA" id="ARBA00022884"/>
    </source>
</evidence>
<dbReference type="Gene3D" id="3.30.70.330">
    <property type="match status" value="1"/>
</dbReference>
<name>A0A3G5CTL6_9MONI</name>
<accession>A0A3G5CTL6</accession>
<dbReference type="GO" id="GO:1990904">
    <property type="term" value="C:ribonucleoprotein complex"/>
    <property type="evidence" value="ECO:0007669"/>
    <property type="project" value="UniProtKB-KW"/>
</dbReference>
<dbReference type="GO" id="GO:0006412">
    <property type="term" value="P:translation"/>
    <property type="evidence" value="ECO:0007669"/>
    <property type="project" value="UniProtKB-UniRule"/>
</dbReference>
<protein>
    <recommendedName>
        <fullName evidence="6">Large ribosomal subunit protein uL23c</fullName>
    </recommendedName>
</protein>
<keyword evidence="8" id="KW-0934">Plastid</keyword>
<dbReference type="SUPFAM" id="SSF54189">
    <property type="entry name" value="Ribosomal proteins S24e, L23 and L15e"/>
    <property type="match status" value="1"/>
</dbReference>
<evidence type="ECO:0000256" key="5">
    <source>
        <dbReference type="ARBA" id="ARBA00023274"/>
    </source>
</evidence>
<dbReference type="InterPro" id="IPR012678">
    <property type="entry name" value="Ribosomal_uL23/eL15/eS24_sf"/>
</dbReference>
<evidence type="ECO:0000256" key="6">
    <source>
        <dbReference type="HAMAP-Rule" id="MF_01369"/>
    </source>
</evidence>
<gene>
    <name evidence="6 8" type="primary">rpl23</name>
</gene>
<comment type="subcellular location">
    <subcellularLocation>
        <location evidence="6">Plastid</location>
        <location evidence="6">Chloroplast</location>
    </subcellularLocation>
</comment>
<evidence type="ECO:0000256" key="1">
    <source>
        <dbReference type="ARBA" id="ARBA00006700"/>
    </source>
</evidence>
<dbReference type="Pfam" id="PF00276">
    <property type="entry name" value="Ribosomal_L23"/>
    <property type="match status" value="1"/>
</dbReference>
<evidence type="ECO:0000256" key="7">
    <source>
        <dbReference type="RuleBase" id="RU003934"/>
    </source>
</evidence>
<dbReference type="InterPro" id="IPR012677">
    <property type="entry name" value="Nucleotide-bd_a/b_plait_sf"/>
</dbReference>
<dbReference type="GO" id="GO:0009507">
    <property type="term" value="C:chloroplast"/>
    <property type="evidence" value="ECO:0007669"/>
    <property type="project" value="UniProtKB-SubCell"/>
</dbReference>
<keyword evidence="2 6" id="KW-0699">rRNA-binding</keyword>
<dbReference type="PROSITE" id="PS00050">
    <property type="entry name" value="RIBOSOMAL_L23"/>
    <property type="match status" value="1"/>
</dbReference>